<dbReference type="AlphaFoldDB" id="A0A9R1VUZ5"/>
<organism evidence="1 2">
    <name type="scientific">Lactuca sativa</name>
    <name type="common">Garden lettuce</name>
    <dbReference type="NCBI Taxonomy" id="4236"/>
    <lineage>
        <taxon>Eukaryota</taxon>
        <taxon>Viridiplantae</taxon>
        <taxon>Streptophyta</taxon>
        <taxon>Embryophyta</taxon>
        <taxon>Tracheophyta</taxon>
        <taxon>Spermatophyta</taxon>
        <taxon>Magnoliopsida</taxon>
        <taxon>eudicotyledons</taxon>
        <taxon>Gunneridae</taxon>
        <taxon>Pentapetalae</taxon>
        <taxon>asterids</taxon>
        <taxon>campanulids</taxon>
        <taxon>Asterales</taxon>
        <taxon>Asteraceae</taxon>
        <taxon>Cichorioideae</taxon>
        <taxon>Cichorieae</taxon>
        <taxon>Lactucinae</taxon>
        <taxon>Lactuca</taxon>
    </lineage>
</organism>
<accession>A0A9R1VUZ5</accession>
<keyword evidence="2" id="KW-1185">Reference proteome</keyword>
<sequence>MGNNMAEIIYQHIIDSMKVPSIVAFWLITIPQIMGGFKYGDEFRKVLRGVLVSKISTYNIDFLFDQGDDSFKCLFFRMPSVVNKYLEKLRAANNQKGGLDIGSLEAFNKALLLKWK</sequence>
<dbReference type="Proteomes" id="UP000235145">
    <property type="component" value="Unassembled WGS sequence"/>
</dbReference>
<evidence type="ECO:0000313" key="2">
    <source>
        <dbReference type="Proteomes" id="UP000235145"/>
    </source>
</evidence>
<comment type="caution">
    <text evidence="1">The sequence shown here is derived from an EMBL/GenBank/DDBJ whole genome shotgun (WGS) entry which is preliminary data.</text>
</comment>
<protein>
    <submittedName>
        <fullName evidence="1">Uncharacterized protein</fullName>
    </submittedName>
</protein>
<evidence type="ECO:0000313" key="1">
    <source>
        <dbReference type="EMBL" id="KAJ0211320.1"/>
    </source>
</evidence>
<name>A0A9R1VUZ5_LACSA</name>
<proteinExistence type="predicted"/>
<reference evidence="1 2" key="1">
    <citation type="journal article" date="2017" name="Nat. Commun.">
        <title>Genome assembly with in vitro proximity ligation data and whole-genome triplication in lettuce.</title>
        <authorList>
            <person name="Reyes-Chin-Wo S."/>
            <person name="Wang Z."/>
            <person name="Yang X."/>
            <person name="Kozik A."/>
            <person name="Arikit S."/>
            <person name="Song C."/>
            <person name="Xia L."/>
            <person name="Froenicke L."/>
            <person name="Lavelle D.O."/>
            <person name="Truco M.J."/>
            <person name="Xia R."/>
            <person name="Zhu S."/>
            <person name="Xu C."/>
            <person name="Xu H."/>
            <person name="Xu X."/>
            <person name="Cox K."/>
            <person name="Korf I."/>
            <person name="Meyers B.C."/>
            <person name="Michelmore R.W."/>
        </authorList>
    </citation>
    <scope>NUCLEOTIDE SEQUENCE [LARGE SCALE GENOMIC DNA]</scope>
    <source>
        <strain evidence="2">cv. Salinas</strain>
        <tissue evidence="1">Seedlings</tissue>
    </source>
</reference>
<dbReference type="EMBL" id="NBSK02000004">
    <property type="protein sequence ID" value="KAJ0211320.1"/>
    <property type="molecule type" value="Genomic_DNA"/>
</dbReference>
<gene>
    <name evidence="1" type="ORF">LSAT_V11C400223070</name>
</gene>